<reference evidence="1" key="1">
    <citation type="submission" date="2020-02" db="EMBL/GenBank/DDBJ databases">
        <authorList>
            <person name="Meier V. D."/>
        </authorList>
    </citation>
    <scope>NUCLEOTIDE SEQUENCE</scope>
    <source>
        <strain evidence="1">AVDCRST_MAG64</strain>
    </source>
</reference>
<dbReference type="EMBL" id="CADCUQ010000921">
    <property type="protein sequence ID" value="CAA9438571.1"/>
    <property type="molecule type" value="Genomic_DNA"/>
</dbReference>
<name>A0A6J4QIX9_9BACT</name>
<evidence type="ECO:0000313" key="1">
    <source>
        <dbReference type="EMBL" id="CAA9438571.1"/>
    </source>
</evidence>
<accession>A0A6J4QIX9</accession>
<gene>
    <name evidence="1" type="ORF">AVDCRST_MAG64-3963</name>
</gene>
<protein>
    <submittedName>
        <fullName evidence="1">Uncharacterized protein</fullName>
    </submittedName>
</protein>
<sequence length="53" mass="5700">MAVRAGRRGEVDFTLEKQGIYERVAAVGRRVFDASGGGRAIRLGRTDGGPNRP</sequence>
<organism evidence="1">
    <name type="scientific">uncultured Phycisphaerae bacterium</name>
    <dbReference type="NCBI Taxonomy" id="904963"/>
    <lineage>
        <taxon>Bacteria</taxon>
        <taxon>Pseudomonadati</taxon>
        <taxon>Planctomycetota</taxon>
        <taxon>Phycisphaerae</taxon>
        <taxon>environmental samples</taxon>
    </lineage>
</organism>
<proteinExistence type="predicted"/>
<dbReference type="AlphaFoldDB" id="A0A6J4QIX9"/>